<sequence length="240" mass="26374">MNPALTIANKEYSLANRSLSTYIIYGVYLLACGIWFALNALKIGAADMRGIFGVMHTLFLFFIPALTMGSIAKERSTGTLELISTLPIKLGHIVWGKFLGVLFQLVTVLLFTLVFVLLISLFGIGVEYGAIFTGYLGLLFAGAAFIAIGMFASSLTDNQVLAFIIAFAISGALFIIGRIGNLIPLKLFATIEYFGFDYHLESFLKGVIDSRDLIWFAAVTIIFILLAQFRLQAQNLSQER</sequence>
<reference evidence="1" key="1">
    <citation type="submission" date="2019-03" db="EMBL/GenBank/DDBJ databases">
        <title>Candidatus Syntrophosphaera thermopropionivorans: a novel player in syntrophic propionate oxidation during anaerobic digestion.</title>
        <authorList>
            <person name="Dyksma S."/>
        </authorList>
    </citation>
    <scope>NUCLEOTIDE SEQUENCE</scope>
    <source>
        <strain evidence="1">W5</strain>
    </source>
</reference>
<dbReference type="Proteomes" id="UP000294588">
    <property type="component" value="Unassembled WGS sequence"/>
</dbReference>
<evidence type="ECO:0000313" key="1">
    <source>
        <dbReference type="EMBL" id="TDF74677.1"/>
    </source>
</evidence>
<keyword evidence="2" id="KW-1185">Reference proteome</keyword>
<dbReference type="EMBL" id="SMOG01000001">
    <property type="protein sequence ID" value="TDF74677.1"/>
    <property type="molecule type" value="Genomic_DNA"/>
</dbReference>
<protein>
    <submittedName>
        <fullName evidence="1">ABC transporter permease</fullName>
    </submittedName>
</protein>
<comment type="caution">
    <text evidence="1">The sequence shown here is derived from an EMBL/GenBank/DDBJ whole genome shotgun (WGS) entry which is preliminary data.</text>
</comment>
<organism evidence="1 2">
    <name type="scientific">Candidatus Syntrophosphaera thermopropionivorans</name>
    <dbReference type="NCBI Taxonomy" id="2593015"/>
    <lineage>
        <taxon>Bacteria</taxon>
        <taxon>Pseudomonadati</taxon>
        <taxon>Candidatus Cloacimonadota</taxon>
        <taxon>Candidatus Cloacimonadia</taxon>
        <taxon>Candidatus Cloacimonadales</taxon>
        <taxon>Candidatus Cloacimonadaceae</taxon>
        <taxon>Candidatus Syntrophosphaera</taxon>
    </lineage>
</organism>
<evidence type="ECO:0000313" key="2">
    <source>
        <dbReference type="Proteomes" id="UP000294588"/>
    </source>
</evidence>
<proteinExistence type="predicted"/>
<name>A0AC61QL66_9BACT</name>
<gene>
    <name evidence="1" type="ORF">E0946_00920</name>
</gene>
<accession>A0AC61QL66</accession>